<feature type="compositionally biased region" description="Polar residues" evidence="2">
    <location>
        <begin position="225"/>
        <end position="236"/>
    </location>
</feature>
<dbReference type="AlphaFoldDB" id="A0AAE1VNC4"/>
<evidence type="ECO:0000256" key="1">
    <source>
        <dbReference type="SAM" id="Coils"/>
    </source>
</evidence>
<comment type="caution">
    <text evidence="3">The sequence shown here is derived from an EMBL/GenBank/DDBJ whole genome shotgun (WGS) entry which is preliminary data.</text>
</comment>
<dbReference type="Proteomes" id="UP001291623">
    <property type="component" value="Unassembled WGS sequence"/>
</dbReference>
<feature type="region of interest" description="Disordered" evidence="2">
    <location>
        <begin position="1"/>
        <end position="151"/>
    </location>
</feature>
<feature type="compositionally biased region" description="Basic and acidic residues" evidence="2">
    <location>
        <begin position="204"/>
        <end position="216"/>
    </location>
</feature>
<keyword evidence="4" id="KW-1185">Reference proteome</keyword>
<organism evidence="3 4">
    <name type="scientific">Anisodus tanguticus</name>
    <dbReference type="NCBI Taxonomy" id="243964"/>
    <lineage>
        <taxon>Eukaryota</taxon>
        <taxon>Viridiplantae</taxon>
        <taxon>Streptophyta</taxon>
        <taxon>Embryophyta</taxon>
        <taxon>Tracheophyta</taxon>
        <taxon>Spermatophyta</taxon>
        <taxon>Magnoliopsida</taxon>
        <taxon>eudicotyledons</taxon>
        <taxon>Gunneridae</taxon>
        <taxon>Pentapetalae</taxon>
        <taxon>asterids</taxon>
        <taxon>lamiids</taxon>
        <taxon>Solanales</taxon>
        <taxon>Solanaceae</taxon>
        <taxon>Solanoideae</taxon>
        <taxon>Hyoscyameae</taxon>
        <taxon>Anisodus</taxon>
    </lineage>
</organism>
<evidence type="ECO:0000313" key="4">
    <source>
        <dbReference type="Proteomes" id="UP001291623"/>
    </source>
</evidence>
<feature type="compositionally biased region" description="Polar residues" evidence="2">
    <location>
        <begin position="26"/>
        <end position="37"/>
    </location>
</feature>
<evidence type="ECO:0000313" key="3">
    <source>
        <dbReference type="EMBL" id="KAK4370436.1"/>
    </source>
</evidence>
<feature type="coiled-coil region" evidence="1">
    <location>
        <begin position="154"/>
        <end position="182"/>
    </location>
</feature>
<feature type="compositionally biased region" description="Basic and acidic residues" evidence="2">
    <location>
        <begin position="112"/>
        <end position="134"/>
    </location>
</feature>
<sequence length="323" mass="37095">MGTLEAPDPTHLVEQSNKKDKANPLIENSQQTNNYVNAIQAPAIPSPNRINKEKEEDDPGDIKNNEIIEEEDQGKDKEEVNMVIQKNQDEKEGRKNINKEGQQDVQIALQQKKREEESVGKAESVLKVKMKEQSQMEENYSEGEIETRNVGENMNQQKDTNEQMMENNVDEEEQLVNFMEHNGINLVVDLNDNMMKTDRLQEMMDNNEKEKSKESTQAEWKGSESILQVQESSDAQQHMKEVCDRNGLSPTRCGRSKYREREKGSTLMRNFSKSIPPDISMEIRDENNMSSIQKEVSRGNGKSADANEEENSRNKEAIFLLKK</sequence>
<evidence type="ECO:0000256" key="2">
    <source>
        <dbReference type="SAM" id="MobiDB-lite"/>
    </source>
</evidence>
<dbReference type="EMBL" id="JAVYJV010000005">
    <property type="protein sequence ID" value="KAK4370436.1"/>
    <property type="molecule type" value="Genomic_DNA"/>
</dbReference>
<feature type="compositionally biased region" description="Basic and acidic residues" evidence="2">
    <location>
        <begin position="50"/>
        <end position="66"/>
    </location>
</feature>
<protein>
    <submittedName>
        <fullName evidence="3">Uncharacterized protein</fullName>
    </submittedName>
</protein>
<feature type="region of interest" description="Disordered" evidence="2">
    <location>
        <begin position="204"/>
        <end position="323"/>
    </location>
</feature>
<name>A0AAE1VNC4_9SOLA</name>
<keyword evidence="1" id="KW-0175">Coiled coil</keyword>
<proteinExistence type="predicted"/>
<feature type="compositionally biased region" description="Basic and acidic residues" evidence="2">
    <location>
        <begin position="87"/>
        <end position="102"/>
    </location>
</feature>
<accession>A0AAE1VNC4</accession>
<reference evidence="3" key="1">
    <citation type="submission" date="2023-12" db="EMBL/GenBank/DDBJ databases">
        <title>Genome assembly of Anisodus tanguticus.</title>
        <authorList>
            <person name="Wang Y.-J."/>
        </authorList>
    </citation>
    <scope>NUCLEOTIDE SEQUENCE</scope>
    <source>
        <strain evidence="3">KB-2021</strain>
        <tissue evidence="3">Leaf</tissue>
    </source>
</reference>
<gene>
    <name evidence="3" type="ORF">RND71_009911</name>
</gene>